<dbReference type="OrthoDB" id="345573at2"/>
<dbReference type="PANTHER" id="PTHR36837">
    <property type="entry name" value="POLY(3-HYDROXYALKANOATE) POLYMERASE SUBUNIT PHAC"/>
    <property type="match status" value="1"/>
</dbReference>
<dbReference type="EMBL" id="BAEE01000012">
    <property type="protein sequence ID" value="GAB08489.1"/>
    <property type="molecule type" value="Genomic_DNA"/>
</dbReference>
<reference evidence="1 2" key="1">
    <citation type="submission" date="2011-11" db="EMBL/GenBank/DDBJ databases">
        <title>Whole genome shotgun sequence of Gordonia araii NBRC 100433.</title>
        <authorList>
            <person name="Yoshida Y."/>
            <person name="Hosoyama A."/>
            <person name="Tsuchikane K."/>
            <person name="Katsumata H."/>
            <person name="Yamazaki S."/>
            <person name="Fujita N."/>
        </authorList>
    </citation>
    <scope>NUCLEOTIDE SEQUENCE [LARGE SCALE GENOMIC DNA]</scope>
    <source>
        <strain evidence="1 2">NBRC 100433</strain>
    </source>
</reference>
<keyword evidence="1" id="KW-0378">Hydrolase</keyword>
<dbReference type="InterPro" id="IPR051321">
    <property type="entry name" value="PHA/PHB_synthase"/>
</dbReference>
<evidence type="ECO:0000313" key="1">
    <source>
        <dbReference type="EMBL" id="GAB08489.1"/>
    </source>
</evidence>
<evidence type="ECO:0000313" key="2">
    <source>
        <dbReference type="Proteomes" id="UP000035088"/>
    </source>
</evidence>
<dbReference type="STRING" id="1073574.GOARA_012_00390"/>
<name>G7GY14_9ACTN</name>
<proteinExistence type="predicted"/>
<sequence length="368" mass="40044">MLDLAAAERGLRNLWSLTLGGGIAPPHRTEHVTVADGEHRTLRRYADDEQVRAAREAGRTPILLVPPIAAPASCYDLSPEHSVVAHLRDAGRVPYVVDFGEVTYADRAMGFADFIADIIPQAIRRVIEDYGDDAGVVDLYGWSLGGTLSLLTTAAQPEGARHIRSVVTVGTPLDYDALPGYSLARALMKPTGGRVPTAALRLLGGIPSPAVKVAYRATSWDRELKKPWFVATHLGETDTLKRMEVIDRFQRDFPGYPGRLAEEMWESFIYRNELRVGQLRFDGLTVDLDAVDVPVQLFGSHRDALCSWDAARHGVTLLSGSPHVEFTTVESSHLGLLAGPDAVAHTWPAVDGFLTTVDALVEPGVVRA</sequence>
<dbReference type="InterPro" id="IPR029058">
    <property type="entry name" value="AB_hydrolase_fold"/>
</dbReference>
<dbReference type="GO" id="GO:0016787">
    <property type="term" value="F:hydrolase activity"/>
    <property type="evidence" value="ECO:0007669"/>
    <property type="project" value="UniProtKB-KW"/>
</dbReference>
<keyword evidence="2" id="KW-1185">Reference proteome</keyword>
<dbReference type="RefSeq" id="WP_007320566.1">
    <property type="nucleotide sequence ID" value="NZ_BAEE01000012.1"/>
</dbReference>
<accession>G7GY14</accession>
<organism evidence="1 2">
    <name type="scientific">Gordonia araii NBRC 100433</name>
    <dbReference type="NCBI Taxonomy" id="1073574"/>
    <lineage>
        <taxon>Bacteria</taxon>
        <taxon>Bacillati</taxon>
        <taxon>Actinomycetota</taxon>
        <taxon>Actinomycetes</taxon>
        <taxon>Mycobacteriales</taxon>
        <taxon>Gordoniaceae</taxon>
        <taxon>Gordonia</taxon>
    </lineage>
</organism>
<dbReference type="AlphaFoldDB" id="G7GY14"/>
<comment type="caution">
    <text evidence="1">The sequence shown here is derived from an EMBL/GenBank/DDBJ whole genome shotgun (WGS) entry which is preliminary data.</text>
</comment>
<dbReference type="Gene3D" id="3.40.50.1820">
    <property type="entry name" value="alpha/beta hydrolase"/>
    <property type="match status" value="1"/>
</dbReference>
<dbReference type="PANTHER" id="PTHR36837:SF2">
    <property type="entry name" value="POLY(3-HYDROXYALKANOATE) POLYMERASE SUBUNIT PHAC"/>
    <property type="match status" value="1"/>
</dbReference>
<dbReference type="SUPFAM" id="SSF53474">
    <property type="entry name" value="alpha/beta-Hydrolases"/>
    <property type="match status" value="1"/>
</dbReference>
<gene>
    <name evidence="1" type="ORF">GOARA_012_00390</name>
</gene>
<protein>
    <submittedName>
        <fullName evidence="1">Putative hydrolase</fullName>
    </submittedName>
</protein>
<dbReference type="Proteomes" id="UP000035088">
    <property type="component" value="Unassembled WGS sequence"/>
</dbReference>